<evidence type="ECO:0000256" key="1">
    <source>
        <dbReference type="ARBA" id="ARBA00004418"/>
    </source>
</evidence>
<proteinExistence type="inferred from homology"/>
<evidence type="ECO:0000313" key="6">
    <source>
        <dbReference type="Proteomes" id="UP000664169"/>
    </source>
</evidence>
<dbReference type="PANTHER" id="PTHR30024:SF47">
    <property type="entry name" value="TAURINE-BINDING PERIPLASMIC PROTEIN"/>
    <property type="match status" value="1"/>
</dbReference>
<keyword evidence="6" id="KW-1185">Reference proteome</keyword>
<dbReference type="PANTHER" id="PTHR30024">
    <property type="entry name" value="ALIPHATIC SULFONATES-BINDING PROTEIN-RELATED"/>
    <property type="match status" value="1"/>
</dbReference>
<dbReference type="Proteomes" id="UP000664169">
    <property type="component" value="Unassembled WGS sequence"/>
</dbReference>
<comment type="subcellular location">
    <subcellularLocation>
        <location evidence="1">Periplasm</location>
    </subcellularLocation>
</comment>
<dbReference type="Gene3D" id="3.40.190.10">
    <property type="entry name" value="Periplasmic binding protein-like II"/>
    <property type="match status" value="2"/>
</dbReference>
<reference evidence="5" key="1">
    <citation type="submission" date="2021-03" db="EMBL/GenBank/DDBJ databases">
        <authorList>
            <person name="Tagirdzhanova G."/>
        </authorList>
    </citation>
    <scope>NUCLEOTIDE SEQUENCE</scope>
</reference>
<name>A0A8H3EPI6_9LECA</name>
<dbReference type="CDD" id="cd13637">
    <property type="entry name" value="PBP2_Ca3427_like"/>
    <property type="match status" value="1"/>
</dbReference>
<protein>
    <recommendedName>
        <fullName evidence="4">Ca3427-like PBP 2 domain-containing protein</fullName>
    </recommendedName>
</protein>
<dbReference type="AlphaFoldDB" id="A0A8H3EPI6"/>
<accession>A0A8H3EPI6</accession>
<evidence type="ECO:0000313" key="5">
    <source>
        <dbReference type="EMBL" id="CAF9908158.1"/>
    </source>
</evidence>
<dbReference type="SUPFAM" id="SSF53850">
    <property type="entry name" value="Periplasmic binding protein-like II"/>
    <property type="match status" value="1"/>
</dbReference>
<keyword evidence="3" id="KW-0732">Signal</keyword>
<dbReference type="InterPro" id="IPR054364">
    <property type="entry name" value="Ca3427-like_PBP2"/>
</dbReference>
<organism evidence="5 6">
    <name type="scientific">Gomphillus americanus</name>
    <dbReference type="NCBI Taxonomy" id="1940652"/>
    <lineage>
        <taxon>Eukaryota</taxon>
        <taxon>Fungi</taxon>
        <taxon>Dikarya</taxon>
        <taxon>Ascomycota</taxon>
        <taxon>Pezizomycotina</taxon>
        <taxon>Lecanoromycetes</taxon>
        <taxon>OSLEUM clade</taxon>
        <taxon>Ostropomycetidae</taxon>
        <taxon>Ostropales</taxon>
        <taxon>Graphidaceae</taxon>
        <taxon>Gomphilloideae</taxon>
        <taxon>Gomphillus</taxon>
    </lineage>
</organism>
<comment type="similarity">
    <text evidence="2">Belongs to the bacterial solute-binding protein SsuA/TauA family.</text>
</comment>
<gene>
    <name evidence="5" type="ORF">GOMPHAMPRED_006086</name>
</gene>
<evidence type="ECO:0000256" key="2">
    <source>
        <dbReference type="ARBA" id="ARBA00010742"/>
    </source>
</evidence>
<dbReference type="EMBL" id="CAJPDQ010000004">
    <property type="protein sequence ID" value="CAF9908158.1"/>
    <property type="molecule type" value="Genomic_DNA"/>
</dbReference>
<dbReference type="OrthoDB" id="1363at2759"/>
<evidence type="ECO:0000259" key="4">
    <source>
        <dbReference type="Pfam" id="PF22384"/>
    </source>
</evidence>
<dbReference type="GO" id="GO:0042597">
    <property type="term" value="C:periplasmic space"/>
    <property type="evidence" value="ECO:0007669"/>
    <property type="project" value="UniProtKB-SubCell"/>
</dbReference>
<feature type="domain" description="Ca3427-like PBP 2" evidence="4">
    <location>
        <begin position="96"/>
        <end position="197"/>
    </location>
</feature>
<dbReference type="Pfam" id="PF22384">
    <property type="entry name" value="PBP2_Ca3427_like"/>
    <property type="match status" value="1"/>
</dbReference>
<comment type="caution">
    <text evidence="5">The sequence shown here is derived from an EMBL/GenBank/DDBJ whole genome shotgun (WGS) entry which is preliminary data.</text>
</comment>
<sequence length="303" mass="33513">MTAIPLRIGYVPEHFSTPLYFAQHYFGLVATLVPFPSGTGHMITSLRSGEIDLGIGLTEGWITGLGQKKDPNTGETLDTEAGYSLVGTFVDSPLCWAISTGINRDDITSIQDLKGSKIGVSRMGSGSHIMGFVLADQHGWLDPGTQPFSLHPLQTFAKLREGVSNKTADFFMWEYFTSKRYYSASASPHPIKQVGEIYTPWPSWHIVAADPKDSRLEDFFVRLDQGIEYFQGHQNESATYISQNLDYEDEDARSWLETVRFTKGTKGVSRKVVDHTIEVLVKAGVLADVPSPSTGMIGLVRDE</sequence>
<evidence type="ECO:0000256" key="3">
    <source>
        <dbReference type="ARBA" id="ARBA00022729"/>
    </source>
</evidence>